<evidence type="ECO:0000313" key="3">
    <source>
        <dbReference type="Proteomes" id="UP000216306"/>
    </source>
</evidence>
<dbReference type="EMBL" id="NIAY01000116">
    <property type="protein sequence ID" value="PAB28426.1"/>
    <property type="molecule type" value="Genomic_DNA"/>
</dbReference>
<feature type="region of interest" description="Disordered" evidence="1">
    <location>
        <begin position="55"/>
        <end position="75"/>
    </location>
</feature>
<comment type="caution">
    <text evidence="2">The sequence shown here is derived from an EMBL/GenBank/DDBJ whole genome shotgun (WGS) entry which is preliminary data.</text>
</comment>
<protein>
    <recommendedName>
        <fullName evidence="4">Lipoprotein</fullName>
    </recommendedName>
</protein>
<dbReference type="Proteomes" id="UP000216306">
    <property type="component" value="Unassembled WGS sequence"/>
</dbReference>
<reference evidence="2 3" key="1">
    <citation type="submission" date="2017-05" db="EMBL/GenBank/DDBJ databases">
        <title>Comparative genomic of Pseudomonas savastanoi pathovars.</title>
        <authorList>
            <person name="Pintado A."/>
            <person name="Moreno-Perez A."/>
            <person name="Caballo-Ponce E."/>
            <person name="Murillo J."/>
            <person name="Bardaji L."/>
            <person name="Cerboneschi M."/>
            <person name="Rodriguez-Palenzuela P."/>
            <person name="Ramos C."/>
            <person name="Tegli S."/>
        </authorList>
    </citation>
    <scope>NUCLEOTIDE SEQUENCE [LARGE SCALE GENOMIC DNA]</scope>
    <source>
        <strain evidence="2 3">ESC 23</strain>
    </source>
</reference>
<proteinExistence type="predicted"/>
<sequence>MRLLVGASLLANCREPTVKPSRTVHQAQPGLTTVPMLRVGMPFVTLRVTSLRSTALSRSDAERPELRSHAGAWER</sequence>
<feature type="compositionally biased region" description="Basic and acidic residues" evidence="1">
    <location>
        <begin position="59"/>
        <end position="75"/>
    </location>
</feature>
<name>A0AB73Q2Q3_PSESS</name>
<evidence type="ECO:0008006" key="4">
    <source>
        <dbReference type="Google" id="ProtNLM"/>
    </source>
</evidence>
<gene>
    <name evidence="2" type="ORF">CC205_21490</name>
</gene>
<dbReference type="AlphaFoldDB" id="A0AB73Q2Q3"/>
<evidence type="ECO:0000256" key="1">
    <source>
        <dbReference type="SAM" id="MobiDB-lite"/>
    </source>
</evidence>
<accession>A0AB73Q2Q3</accession>
<organism evidence="2 3">
    <name type="scientific">Pseudomonas savastanoi pv. nerii</name>
    <dbReference type="NCBI Taxonomy" id="360921"/>
    <lineage>
        <taxon>Bacteria</taxon>
        <taxon>Pseudomonadati</taxon>
        <taxon>Pseudomonadota</taxon>
        <taxon>Gammaproteobacteria</taxon>
        <taxon>Pseudomonadales</taxon>
        <taxon>Pseudomonadaceae</taxon>
        <taxon>Pseudomonas</taxon>
    </lineage>
</organism>
<evidence type="ECO:0000313" key="2">
    <source>
        <dbReference type="EMBL" id="PAB28426.1"/>
    </source>
</evidence>